<proteinExistence type="predicted"/>
<name>A0A0H3K5T8_SYNP6</name>
<keyword evidence="6" id="KW-0813">Transport</keyword>
<dbReference type="Pfam" id="PF13183">
    <property type="entry name" value="Fer4_8"/>
    <property type="match status" value="1"/>
</dbReference>
<keyword evidence="6" id="KW-0249">Electron transport</keyword>
<evidence type="ECO:0000256" key="1">
    <source>
        <dbReference type="ARBA" id="ARBA00022485"/>
    </source>
</evidence>
<dbReference type="SUPFAM" id="SSF46548">
    <property type="entry name" value="alpha-helical ferredoxin"/>
    <property type="match status" value="1"/>
</dbReference>
<dbReference type="GO" id="GO:0019154">
    <property type="term" value="F:glycolate dehydrogenase activity"/>
    <property type="evidence" value="ECO:0007669"/>
    <property type="project" value="UniProtKB-EC"/>
</dbReference>
<keyword evidence="5 6" id="KW-0411">Iron-sulfur</keyword>
<evidence type="ECO:0000256" key="4">
    <source>
        <dbReference type="ARBA" id="ARBA00023004"/>
    </source>
</evidence>
<dbReference type="InterPro" id="IPR012257">
    <property type="entry name" value="Glc_ox_4Fe-4S"/>
</dbReference>
<reference evidence="8 9" key="1">
    <citation type="journal article" date="2007" name="Photosyn. Res.">
        <title>Complete nucleotide sequence of the freshwater unicellular cyanobacterium Synechococcus elongatus PCC 6301 chromosome: gene content and organization.</title>
        <authorList>
            <person name="Sugita C."/>
            <person name="Ogata K."/>
            <person name="Shikata M."/>
            <person name="Jikuya H."/>
            <person name="Takano J."/>
            <person name="Furumichi M."/>
            <person name="Kanehisa M."/>
            <person name="Omata T."/>
            <person name="Sugiura M."/>
            <person name="Sugita M."/>
        </authorList>
    </citation>
    <scope>NUCLEOTIDE SEQUENCE [LARGE SCALE GENOMIC DNA]</scope>
    <source>
        <strain evidence="9">ATCC 27144 / PCC 6301 / SAUG 1402/1</strain>
    </source>
</reference>
<dbReference type="GO" id="GO:0051539">
    <property type="term" value="F:4 iron, 4 sulfur cluster binding"/>
    <property type="evidence" value="ECO:0007669"/>
    <property type="project" value="UniProtKB-UniRule"/>
</dbReference>
<dbReference type="AlphaFoldDB" id="A0A0H3K5T8"/>
<dbReference type="PIRSF" id="PIRSF000139">
    <property type="entry name" value="Glc_ox_4Fe-4S"/>
    <property type="match status" value="1"/>
</dbReference>
<gene>
    <name evidence="8" type="primary">glcF</name>
    <name evidence="8" type="ordered locus">syc2374_d</name>
</gene>
<feature type="domain" description="4Fe-4S ferredoxin-type" evidence="7">
    <location>
        <begin position="62"/>
        <end position="94"/>
    </location>
</feature>
<dbReference type="PANTHER" id="PTHR32479">
    <property type="entry name" value="GLYCOLATE OXIDASE IRON-SULFUR SUBUNIT"/>
    <property type="match status" value="1"/>
</dbReference>
<protein>
    <recommendedName>
        <fullName evidence="6">Glycolate oxidase iron-sulfur subunit</fullName>
        <ecNumber evidence="6">1.1.99.14</ecNumber>
    </recommendedName>
</protein>
<dbReference type="Pfam" id="PF02754">
    <property type="entry name" value="CCG"/>
    <property type="match status" value="2"/>
</dbReference>
<dbReference type="EC" id="1.1.99.14" evidence="6"/>
<dbReference type="GeneID" id="72430587"/>
<dbReference type="PROSITE" id="PS00198">
    <property type="entry name" value="4FE4S_FER_1"/>
    <property type="match status" value="1"/>
</dbReference>
<keyword evidence="4 6" id="KW-0408">Iron</keyword>
<organism evidence="8 9">
    <name type="scientific">Synechococcus sp. (strain ATCC 27144 / PCC 6301 / SAUG 1402/1)</name>
    <name type="common">Anacystis nidulans</name>
    <dbReference type="NCBI Taxonomy" id="269084"/>
    <lineage>
        <taxon>Bacteria</taxon>
        <taxon>Bacillati</taxon>
        <taxon>Cyanobacteriota</taxon>
        <taxon>Cyanophyceae</taxon>
        <taxon>Synechococcales</taxon>
        <taxon>Synechococcaceae</taxon>
        <taxon>Synechococcus</taxon>
    </lineage>
</organism>
<comment type="catalytic activity">
    <reaction evidence="6">
        <text>glycolate + A = glyoxylate + AH2</text>
        <dbReference type="Rhea" id="RHEA:21264"/>
        <dbReference type="ChEBI" id="CHEBI:13193"/>
        <dbReference type="ChEBI" id="CHEBI:17499"/>
        <dbReference type="ChEBI" id="CHEBI:29805"/>
        <dbReference type="ChEBI" id="CHEBI:36655"/>
        <dbReference type="EC" id="1.1.99.14"/>
    </reaction>
</comment>
<dbReference type="InterPro" id="IPR017900">
    <property type="entry name" value="4Fe4S_Fe_S_CS"/>
</dbReference>
<comment type="cofactor">
    <cofactor evidence="6">
        <name>[4Fe-4S] cluster</name>
        <dbReference type="ChEBI" id="CHEBI:49883"/>
    </cofactor>
    <text evidence="6">Binds 2 [4Fe-4S] clusters.</text>
</comment>
<keyword evidence="3" id="KW-0677">Repeat</keyword>
<feature type="domain" description="4Fe-4S ferredoxin-type" evidence="7">
    <location>
        <begin position="13"/>
        <end position="42"/>
    </location>
</feature>
<dbReference type="PANTHER" id="PTHR32479:SF17">
    <property type="entry name" value="GLYCOLATE OXIDASE IRON-SULFUR SUBUNIT"/>
    <property type="match status" value="1"/>
</dbReference>
<evidence type="ECO:0000313" key="8">
    <source>
        <dbReference type="EMBL" id="BAD80564.1"/>
    </source>
</evidence>
<evidence type="ECO:0000256" key="5">
    <source>
        <dbReference type="ARBA" id="ARBA00023014"/>
    </source>
</evidence>
<dbReference type="eggNOG" id="COG0247">
    <property type="taxonomic scope" value="Bacteria"/>
</dbReference>
<sequence>MSVAETEIPIPAATPSLTDACVHCGFCLSDCPSYRVLGRETDSPRGRVYLMDSLQQGRIELSDTVVEHFDTCLGCLACTSACPSGVQYDQLIEEMRQRIAQEHRRPWPEAIWRKLLFAFLPYPERLRPILRLGQLYQSSGLQNWLNRQPLLQKFPQLAAASALLPPLSPASFQDNWPTLLPALGDRRYRVGLLLGCVQRLFNPEVNAAAIRVLRANGCDVVIPPQQGCCGAVAHHQGEMQQAQDLARAVIRSFEAENLDAILVTASGCGHTLKHYGAILADDPEWCDRAQQLADRVQDVQEFLATVGLTTPLHPLQEQPLVVVYQDACHMLHGQKIRNQPRQLLQQIPGIELREPVDAQLCCGSAGIYNLLQPAIAAELGQQKARSLAETGAQMIASANIGCYVQIRHHLQAQSKDLPVLHPLQIIDRAMNFQNH</sequence>
<dbReference type="InterPro" id="IPR004017">
    <property type="entry name" value="Cys_rich_dom"/>
</dbReference>
<dbReference type="EMBL" id="AP008231">
    <property type="protein sequence ID" value="BAD80564.1"/>
    <property type="molecule type" value="Genomic_DNA"/>
</dbReference>
<keyword evidence="2 6" id="KW-0479">Metal-binding</keyword>
<dbReference type="InterPro" id="IPR009051">
    <property type="entry name" value="Helical_ferredxn"/>
</dbReference>
<evidence type="ECO:0000256" key="2">
    <source>
        <dbReference type="ARBA" id="ARBA00022723"/>
    </source>
</evidence>
<dbReference type="PROSITE" id="PS51379">
    <property type="entry name" value="4FE4S_FER_2"/>
    <property type="match status" value="2"/>
</dbReference>
<comment type="catalytic activity">
    <reaction evidence="6">
        <text>(R)-lactate + A = pyruvate + AH2</text>
        <dbReference type="Rhea" id="RHEA:15089"/>
        <dbReference type="ChEBI" id="CHEBI:13193"/>
        <dbReference type="ChEBI" id="CHEBI:15361"/>
        <dbReference type="ChEBI" id="CHEBI:16004"/>
        <dbReference type="ChEBI" id="CHEBI:17499"/>
    </reaction>
</comment>
<comment type="function">
    <text evidence="6">Component of a complex that catalyzes the oxidation of glycolate to glyoxylate.</text>
</comment>
<dbReference type="GO" id="GO:0046872">
    <property type="term" value="F:metal ion binding"/>
    <property type="evidence" value="ECO:0007669"/>
    <property type="project" value="UniProtKB-UniRule"/>
</dbReference>
<evidence type="ECO:0000256" key="3">
    <source>
        <dbReference type="ARBA" id="ARBA00022737"/>
    </source>
</evidence>
<evidence type="ECO:0000313" key="9">
    <source>
        <dbReference type="Proteomes" id="UP000001175"/>
    </source>
</evidence>
<dbReference type="Gene3D" id="1.10.1060.10">
    <property type="entry name" value="Alpha-helical ferredoxin"/>
    <property type="match status" value="1"/>
</dbReference>
<dbReference type="KEGG" id="syc:syc2374_d"/>
<dbReference type="Proteomes" id="UP000001175">
    <property type="component" value="Chromosome"/>
</dbReference>
<dbReference type="RefSeq" id="WP_011244684.1">
    <property type="nucleotide sequence ID" value="NC_006576.1"/>
</dbReference>
<keyword evidence="1 6" id="KW-0004">4Fe-4S</keyword>
<evidence type="ECO:0000259" key="7">
    <source>
        <dbReference type="PROSITE" id="PS51379"/>
    </source>
</evidence>
<dbReference type="InterPro" id="IPR017896">
    <property type="entry name" value="4Fe4S_Fe-S-bd"/>
</dbReference>
<accession>A0A0H3K5T8</accession>
<evidence type="ECO:0000256" key="6">
    <source>
        <dbReference type="PIRNR" id="PIRNR000139"/>
    </source>
</evidence>